<reference evidence="3" key="1">
    <citation type="submission" date="2023-07" db="EMBL/GenBank/DDBJ databases">
        <title>Study on multiphase classification of strain Alteromonas salexigens isolated from the Yellow Sea.</title>
        <authorList>
            <person name="Sun L."/>
        </authorList>
    </citation>
    <scope>NUCLEOTIDE SEQUENCE [LARGE SCALE GENOMIC DNA]</scope>
    <source>
        <strain evidence="3">ASW11-19</strain>
    </source>
</reference>
<proteinExistence type="predicted"/>
<organism evidence="2 3">
    <name type="scientific">Alteromonas salexigens</name>
    <dbReference type="NCBI Taxonomy" id="2982530"/>
    <lineage>
        <taxon>Bacteria</taxon>
        <taxon>Pseudomonadati</taxon>
        <taxon>Pseudomonadota</taxon>
        <taxon>Gammaproteobacteria</taxon>
        <taxon>Alteromonadales</taxon>
        <taxon>Alteromonadaceae</taxon>
        <taxon>Alteromonas/Salinimonas group</taxon>
        <taxon>Alteromonas</taxon>
    </lineage>
</organism>
<dbReference type="RefSeq" id="WP_262993487.1">
    <property type="nucleotide sequence ID" value="NZ_JAOTJC010000007.1"/>
</dbReference>
<name>A0ABT2VMW7_9ALTE</name>
<dbReference type="EMBL" id="JAOTJC010000007">
    <property type="protein sequence ID" value="MCU7554656.1"/>
    <property type="molecule type" value="Genomic_DNA"/>
</dbReference>
<feature type="signal peptide" evidence="1">
    <location>
        <begin position="1"/>
        <end position="19"/>
    </location>
</feature>
<protein>
    <submittedName>
        <fullName evidence="2">Uncharacterized protein</fullName>
    </submittedName>
</protein>
<dbReference type="Proteomes" id="UP001209257">
    <property type="component" value="Unassembled WGS sequence"/>
</dbReference>
<evidence type="ECO:0000313" key="3">
    <source>
        <dbReference type="Proteomes" id="UP001209257"/>
    </source>
</evidence>
<feature type="chain" id="PRO_5046074790" evidence="1">
    <location>
        <begin position="20"/>
        <end position="128"/>
    </location>
</feature>
<comment type="caution">
    <text evidence="2">The sequence shown here is derived from an EMBL/GenBank/DDBJ whole genome shotgun (WGS) entry which is preliminary data.</text>
</comment>
<dbReference type="PROSITE" id="PS51257">
    <property type="entry name" value="PROKAR_LIPOPROTEIN"/>
    <property type="match status" value="1"/>
</dbReference>
<evidence type="ECO:0000313" key="2">
    <source>
        <dbReference type="EMBL" id="MCU7554656.1"/>
    </source>
</evidence>
<accession>A0ABT2VMW7</accession>
<evidence type="ECO:0000256" key="1">
    <source>
        <dbReference type="SAM" id="SignalP"/>
    </source>
</evidence>
<keyword evidence="3" id="KW-1185">Reference proteome</keyword>
<sequence>MRWMVGIFALTLMAGCATLPTPTDVDNADYGPFPENYEQIVRDYYQQELRDPDATRYKQIDEPVRYWLGNELDDVYYGYLVCVTLNTKNLFGGYKGYQTDGLMIHDGEVVKHVEGEWWGKEICPATAK</sequence>
<gene>
    <name evidence="2" type="ORF">OCL06_08595</name>
</gene>
<keyword evidence="1" id="KW-0732">Signal</keyword>